<comment type="caution">
    <text evidence="1">The sequence shown here is derived from an EMBL/GenBank/DDBJ whole genome shotgun (WGS) entry which is preliminary data.</text>
</comment>
<evidence type="ECO:0000313" key="1">
    <source>
        <dbReference type="EMBL" id="KAI3813900.1"/>
    </source>
</evidence>
<protein>
    <submittedName>
        <fullName evidence="1">Uncharacterized protein</fullName>
    </submittedName>
</protein>
<gene>
    <name evidence="1" type="ORF">L1987_18635</name>
</gene>
<sequence length="142" mass="16520">MICLDKNFSKAQKSLAELIINRRAEELKAFLSDISRASLQDVVFIATRWIVKPPKNGSAFQRPRSRTLLSMMLCRRMSVILLRLWVNVFDICSMVPKSLRFSYHFSSENDYSTNISRMVVKNGGVMWQTSFFDIFLGWGKER</sequence>
<accession>A0ACB9J0U9</accession>
<proteinExistence type="predicted"/>
<keyword evidence="2" id="KW-1185">Reference proteome</keyword>
<reference evidence="1 2" key="2">
    <citation type="journal article" date="2022" name="Mol. Ecol. Resour.">
        <title>The genomes of chicory, endive, great burdock and yacon provide insights into Asteraceae paleo-polyploidization history and plant inulin production.</title>
        <authorList>
            <person name="Fan W."/>
            <person name="Wang S."/>
            <person name="Wang H."/>
            <person name="Wang A."/>
            <person name="Jiang F."/>
            <person name="Liu H."/>
            <person name="Zhao H."/>
            <person name="Xu D."/>
            <person name="Zhang Y."/>
        </authorList>
    </citation>
    <scope>NUCLEOTIDE SEQUENCE [LARGE SCALE GENOMIC DNA]</scope>
    <source>
        <strain evidence="2">cv. Yunnan</strain>
        <tissue evidence="1">Leaves</tissue>
    </source>
</reference>
<dbReference type="Proteomes" id="UP001056120">
    <property type="component" value="Linkage Group LG06"/>
</dbReference>
<organism evidence="1 2">
    <name type="scientific">Smallanthus sonchifolius</name>
    <dbReference type="NCBI Taxonomy" id="185202"/>
    <lineage>
        <taxon>Eukaryota</taxon>
        <taxon>Viridiplantae</taxon>
        <taxon>Streptophyta</taxon>
        <taxon>Embryophyta</taxon>
        <taxon>Tracheophyta</taxon>
        <taxon>Spermatophyta</taxon>
        <taxon>Magnoliopsida</taxon>
        <taxon>eudicotyledons</taxon>
        <taxon>Gunneridae</taxon>
        <taxon>Pentapetalae</taxon>
        <taxon>asterids</taxon>
        <taxon>campanulids</taxon>
        <taxon>Asterales</taxon>
        <taxon>Asteraceae</taxon>
        <taxon>Asteroideae</taxon>
        <taxon>Heliantheae alliance</taxon>
        <taxon>Millerieae</taxon>
        <taxon>Smallanthus</taxon>
    </lineage>
</organism>
<evidence type="ECO:0000313" key="2">
    <source>
        <dbReference type="Proteomes" id="UP001056120"/>
    </source>
</evidence>
<name>A0ACB9J0U9_9ASTR</name>
<dbReference type="EMBL" id="CM042023">
    <property type="protein sequence ID" value="KAI3813900.1"/>
    <property type="molecule type" value="Genomic_DNA"/>
</dbReference>
<reference evidence="2" key="1">
    <citation type="journal article" date="2022" name="Mol. Ecol. Resour.">
        <title>The genomes of chicory, endive, great burdock and yacon provide insights into Asteraceae palaeo-polyploidization history and plant inulin production.</title>
        <authorList>
            <person name="Fan W."/>
            <person name="Wang S."/>
            <person name="Wang H."/>
            <person name="Wang A."/>
            <person name="Jiang F."/>
            <person name="Liu H."/>
            <person name="Zhao H."/>
            <person name="Xu D."/>
            <person name="Zhang Y."/>
        </authorList>
    </citation>
    <scope>NUCLEOTIDE SEQUENCE [LARGE SCALE GENOMIC DNA]</scope>
    <source>
        <strain evidence="2">cv. Yunnan</strain>
    </source>
</reference>